<dbReference type="AlphaFoldDB" id="A0A923S124"/>
<reference evidence="3" key="1">
    <citation type="submission" date="2020-08" db="EMBL/GenBank/DDBJ databases">
        <title>Ramlibacter sp. GTP1 16S ribosomal RNA gene genome sequencing and assembly.</title>
        <authorList>
            <person name="Kang M."/>
        </authorList>
    </citation>
    <scope>NUCLEOTIDE SEQUENCE</scope>
    <source>
        <strain evidence="3">GTP1</strain>
    </source>
</reference>
<keyword evidence="4" id="KW-1185">Reference proteome</keyword>
<feature type="chain" id="PRO_5037825919" evidence="1">
    <location>
        <begin position="21"/>
        <end position="265"/>
    </location>
</feature>
<protein>
    <submittedName>
        <fullName evidence="3">DUF4399 domain-containing protein</fullName>
    </submittedName>
</protein>
<dbReference type="Pfam" id="PF14347">
    <property type="entry name" value="DUF4399"/>
    <property type="match status" value="2"/>
</dbReference>
<proteinExistence type="predicted"/>
<feature type="domain" description="DUF4399" evidence="2">
    <location>
        <begin position="62"/>
        <end position="151"/>
    </location>
</feature>
<accession>A0A923S124</accession>
<evidence type="ECO:0000256" key="1">
    <source>
        <dbReference type="SAM" id="SignalP"/>
    </source>
</evidence>
<dbReference type="Proteomes" id="UP000596827">
    <property type="component" value="Unassembled WGS sequence"/>
</dbReference>
<sequence>MRYQLLCGVLAAAAMAGAGAQVPPDALVLKHPWVVAPPSPKPEAYFLGLKDGAKIETPYVLRFGLSLRGLAPAEVKSGKAVGHHHLLIDYPIPTDMSRALPFTDQYLHFGKGEMQTILKLKPGVYQLALLLADEDHVPYPVYSKPIRVTVTKHDPGVNIWKLWGEPQIGILQPADGERVQGPFRVNFHANGYNVAAAASKSMDGWFRLTVEPRGKPPEVLDFKLGQTEVWLNPPKGDYTLRLDMVSNRDVGKLAASARPVHVVVP</sequence>
<feature type="signal peptide" evidence="1">
    <location>
        <begin position="1"/>
        <end position="20"/>
    </location>
</feature>
<dbReference type="EMBL" id="JACORU010000001">
    <property type="protein sequence ID" value="MBC5763208.1"/>
    <property type="molecule type" value="Genomic_DNA"/>
</dbReference>
<dbReference type="InterPro" id="IPR025512">
    <property type="entry name" value="DUF4399"/>
</dbReference>
<evidence type="ECO:0000313" key="3">
    <source>
        <dbReference type="EMBL" id="MBC5763208.1"/>
    </source>
</evidence>
<organism evidence="3 4">
    <name type="scientific">Ramlibacter albus</name>
    <dbReference type="NCBI Taxonomy" id="2079448"/>
    <lineage>
        <taxon>Bacteria</taxon>
        <taxon>Pseudomonadati</taxon>
        <taxon>Pseudomonadota</taxon>
        <taxon>Betaproteobacteria</taxon>
        <taxon>Burkholderiales</taxon>
        <taxon>Comamonadaceae</taxon>
        <taxon>Ramlibacter</taxon>
    </lineage>
</organism>
<feature type="domain" description="DUF4399" evidence="2">
    <location>
        <begin position="185"/>
        <end position="264"/>
    </location>
</feature>
<comment type="caution">
    <text evidence="3">The sequence shown here is derived from an EMBL/GenBank/DDBJ whole genome shotgun (WGS) entry which is preliminary data.</text>
</comment>
<dbReference type="RefSeq" id="WP_187079666.1">
    <property type="nucleotide sequence ID" value="NZ_JACORU010000001.1"/>
</dbReference>
<evidence type="ECO:0000313" key="4">
    <source>
        <dbReference type="Proteomes" id="UP000596827"/>
    </source>
</evidence>
<evidence type="ECO:0000259" key="2">
    <source>
        <dbReference type="Pfam" id="PF14347"/>
    </source>
</evidence>
<gene>
    <name evidence="3" type="ORF">H8R02_02015</name>
</gene>
<name>A0A923S124_9BURK</name>
<keyword evidence="1" id="KW-0732">Signal</keyword>